<accession>A0AB39UY56</accession>
<dbReference type="Gene3D" id="3.40.50.410">
    <property type="entry name" value="von Willebrand factor, type A domain"/>
    <property type="match status" value="1"/>
</dbReference>
<keyword evidence="2" id="KW-0472">Membrane</keyword>
<protein>
    <submittedName>
        <fullName evidence="4">VWA domain-containing protein</fullName>
    </submittedName>
</protein>
<keyword evidence="2" id="KW-1133">Transmembrane helix</keyword>
<feature type="region of interest" description="Disordered" evidence="1">
    <location>
        <begin position="750"/>
        <end position="769"/>
    </location>
</feature>
<dbReference type="PANTHER" id="PTHR10579:SF43">
    <property type="entry name" value="ZINC FINGER (C3HC4-TYPE RING FINGER) FAMILY PROTEIN"/>
    <property type="match status" value="1"/>
</dbReference>
<dbReference type="RefSeq" id="WP_369602116.1">
    <property type="nucleotide sequence ID" value="NZ_CP154858.1"/>
</dbReference>
<organism evidence="4">
    <name type="scientific">Thermohahella caldifontis</name>
    <dbReference type="NCBI Taxonomy" id="3142973"/>
    <lineage>
        <taxon>Bacteria</taxon>
        <taxon>Pseudomonadati</taxon>
        <taxon>Pseudomonadota</taxon>
        <taxon>Gammaproteobacteria</taxon>
        <taxon>Oceanospirillales</taxon>
        <taxon>Hahellaceae</taxon>
        <taxon>Thermohahella</taxon>
    </lineage>
</organism>
<dbReference type="AlphaFoldDB" id="A0AB39UY56"/>
<proteinExistence type="predicted"/>
<gene>
    <name evidence="4" type="ORF">AAIA72_03835</name>
</gene>
<keyword evidence="2" id="KW-0812">Transmembrane</keyword>
<feature type="region of interest" description="Disordered" evidence="1">
    <location>
        <begin position="685"/>
        <end position="705"/>
    </location>
</feature>
<dbReference type="SUPFAM" id="SSF53300">
    <property type="entry name" value="vWA-like"/>
    <property type="match status" value="1"/>
</dbReference>
<evidence type="ECO:0000259" key="3">
    <source>
        <dbReference type="PROSITE" id="PS50234"/>
    </source>
</evidence>
<dbReference type="InterPro" id="IPR036465">
    <property type="entry name" value="vWFA_dom_sf"/>
</dbReference>
<dbReference type="KEGG" id="tcd:AAIA72_03835"/>
<feature type="domain" description="VWFA" evidence="3">
    <location>
        <begin position="38"/>
        <end position="220"/>
    </location>
</feature>
<dbReference type="InterPro" id="IPR051266">
    <property type="entry name" value="CLCR"/>
</dbReference>
<dbReference type="PROSITE" id="PS50234">
    <property type="entry name" value="VWFA"/>
    <property type="match status" value="1"/>
</dbReference>
<sequence length="834" mass="90148">MRLFQRGSKGAVALSLWLIAAFWGTLAQAAIQLPENPDVRVIVDISGSMKKNDPQNLRRPAVRLIANLLPPGSTAGVWTFGQYVNMLVKHRPVDDAWKAEVIKASEQINSVALFTNIGAALEKAADDFSDGAKHANTHFILLSDGVVDISKNTEENVAERRRILSQVLPGIQAAGATIHTIALSDNADKSLLETIAVRTGGVAVVAKSAEELTRVFVETLEQAVPAEEVPIKDNQFDVDSNVQELTALLFRAKDAPPTELIDPSGKSITADDHGDDVRWLREADFDLITITKPFEGSWKLKATPAPGSRVTVVSNLRMVMGRLPANFYAGDRLDIEVGFFEDGQQVTEPNFLRLIDLDITVEFEDGKSGTKRISDPANPPADGVFRDAITKLKTTGRYKVIATADGKTFRRQARQLITLQPPFAVELEATGSGETTRYLLTATPRNPHIDIAGTSIVAKIKAPDASTLIKTMPFVDDVRRWELPIEATKGEGEYTVQLTVKAKLDNGATFGLSPKEVVAEFPRQEASPNRIESLVDPEQVNAINAQLTEEPVVQKAPEPEPAAEAEPAVIAPISEEAIAQAEAEQTAAAEQTPEEASGIPLWVMIAIGGGVLLILGGAGFWFWRRKKQAQLQARPRKKPGQGKRPSLRDDAEDAGAAATAAAAAGAAAAEAAEPDLEDEIERLEEPEAIDMDEFDTPETGAAEPEVTELDDHLAAEDVTDVPDTDVMDDADAMEFDINAADEIDAAFEAAAEPEEVNVPEPAESEPPVVEAVPEADEVAAGGEDELDPEALADQILQENEQARKRIEDDEFNLEDFDIADVDDLPDEDEKKPDA</sequence>
<feature type="compositionally biased region" description="Basic residues" evidence="1">
    <location>
        <begin position="631"/>
        <end position="641"/>
    </location>
</feature>
<feature type="region of interest" description="Disordered" evidence="1">
    <location>
        <begin position="806"/>
        <end position="834"/>
    </location>
</feature>
<feature type="compositionally biased region" description="Acidic residues" evidence="1">
    <location>
        <begin position="685"/>
        <end position="696"/>
    </location>
</feature>
<feature type="compositionally biased region" description="Acidic residues" evidence="1">
    <location>
        <begin position="808"/>
        <end position="827"/>
    </location>
</feature>
<dbReference type="SMART" id="SM00327">
    <property type="entry name" value="VWA"/>
    <property type="match status" value="1"/>
</dbReference>
<dbReference type="CDD" id="cd00198">
    <property type="entry name" value="vWFA"/>
    <property type="match status" value="1"/>
</dbReference>
<dbReference type="Pfam" id="PF00092">
    <property type="entry name" value="VWA"/>
    <property type="match status" value="1"/>
</dbReference>
<feature type="compositionally biased region" description="Low complexity" evidence="1">
    <location>
        <begin position="758"/>
        <end position="769"/>
    </location>
</feature>
<dbReference type="EMBL" id="CP154858">
    <property type="protein sequence ID" value="XDT73120.1"/>
    <property type="molecule type" value="Genomic_DNA"/>
</dbReference>
<feature type="transmembrane region" description="Helical" evidence="2">
    <location>
        <begin position="601"/>
        <end position="623"/>
    </location>
</feature>
<evidence type="ECO:0000256" key="2">
    <source>
        <dbReference type="SAM" id="Phobius"/>
    </source>
</evidence>
<name>A0AB39UY56_9GAMM</name>
<evidence type="ECO:0000313" key="4">
    <source>
        <dbReference type="EMBL" id="XDT73120.1"/>
    </source>
</evidence>
<dbReference type="PANTHER" id="PTHR10579">
    <property type="entry name" value="CALCIUM-ACTIVATED CHLORIDE CHANNEL REGULATOR"/>
    <property type="match status" value="1"/>
</dbReference>
<dbReference type="InterPro" id="IPR002035">
    <property type="entry name" value="VWF_A"/>
</dbReference>
<reference evidence="4" key="1">
    <citation type="submission" date="2024-05" db="EMBL/GenBank/DDBJ databases">
        <title>Genome sequencing of novel strain.</title>
        <authorList>
            <person name="Ganbat D."/>
            <person name="Ganbat S."/>
            <person name="Lee S.-J."/>
        </authorList>
    </citation>
    <scope>NUCLEOTIDE SEQUENCE</scope>
    <source>
        <strain evidence="4">SMD15-11</strain>
    </source>
</reference>
<feature type="region of interest" description="Disordered" evidence="1">
    <location>
        <begin position="631"/>
        <end position="656"/>
    </location>
</feature>
<evidence type="ECO:0000256" key="1">
    <source>
        <dbReference type="SAM" id="MobiDB-lite"/>
    </source>
</evidence>